<dbReference type="InterPro" id="IPR025161">
    <property type="entry name" value="IS402-like_dom"/>
</dbReference>
<dbReference type="Pfam" id="PF13340">
    <property type="entry name" value="DUF4096"/>
    <property type="match status" value="1"/>
</dbReference>
<feature type="domain" description="Insertion element IS402-like" evidence="2">
    <location>
        <begin position="24"/>
        <end position="69"/>
    </location>
</feature>
<geneLocation type="plasmid" evidence="3 4">
    <name>pPNAP03</name>
</geneLocation>
<dbReference type="NCBIfam" id="NF033580">
    <property type="entry name" value="transpos_IS5_3"/>
    <property type="match status" value="1"/>
</dbReference>
<proteinExistence type="predicted"/>
<dbReference type="KEGG" id="pna:Pnap_4937"/>
<organism evidence="3 4">
    <name type="scientific">Polaromonas naphthalenivorans (strain CJ2)</name>
    <dbReference type="NCBI Taxonomy" id="365044"/>
    <lineage>
        <taxon>Bacteria</taxon>
        <taxon>Pseudomonadati</taxon>
        <taxon>Pseudomonadota</taxon>
        <taxon>Betaproteobacteria</taxon>
        <taxon>Burkholderiales</taxon>
        <taxon>Comamonadaceae</taxon>
        <taxon>Polaromonas</taxon>
    </lineage>
</organism>
<dbReference type="RefSeq" id="WP_011798370.1">
    <property type="nucleotide sequence ID" value="NC_008759.1"/>
</dbReference>
<dbReference type="GO" id="GO:0006313">
    <property type="term" value="P:DNA transposition"/>
    <property type="evidence" value="ECO:0007669"/>
    <property type="project" value="InterPro"/>
</dbReference>
<dbReference type="OrthoDB" id="8781865at2"/>
<dbReference type="AlphaFoldDB" id="A1VWH1"/>
<evidence type="ECO:0000313" key="4">
    <source>
        <dbReference type="Proteomes" id="UP000000644"/>
    </source>
</evidence>
<dbReference type="Proteomes" id="UP000000644">
    <property type="component" value="Plasmid pPNAP03"/>
</dbReference>
<dbReference type="GO" id="GO:0003677">
    <property type="term" value="F:DNA binding"/>
    <property type="evidence" value="ECO:0007669"/>
    <property type="project" value="InterPro"/>
</dbReference>
<gene>
    <name evidence="3" type="ordered locus">Pnap_4937</name>
</gene>
<dbReference type="GO" id="GO:0004803">
    <property type="term" value="F:transposase activity"/>
    <property type="evidence" value="ECO:0007669"/>
    <property type="project" value="InterPro"/>
</dbReference>
<accession>A1VWH1</accession>
<feature type="domain" description="Transposase IS4-like" evidence="1">
    <location>
        <begin position="78"/>
        <end position="222"/>
    </location>
</feature>
<evidence type="ECO:0000259" key="2">
    <source>
        <dbReference type="Pfam" id="PF13340"/>
    </source>
</evidence>
<dbReference type="PANTHER" id="PTHR30007:SF1">
    <property type="entry name" value="BLR1914 PROTEIN"/>
    <property type="match status" value="1"/>
</dbReference>
<keyword evidence="3" id="KW-0614">Plasmid</keyword>
<protein>
    <submittedName>
        <fullName evidence="3">Transposase, IS4 family</fullName>
    </submittedName>
</protein>
<sequence length="235" mass="26527">MRNGSVSSRSCPLARAAPAGRLGKFFDALLWMARTGAAWRDLPEQLGKWNVVYQSYAYWCGKGHFERFFQGVQQPDLEEVMVDSTCCRAHQSSACARKTSRPQVIGITRGGLNTKIHAVCDALGNPLRFVLTPGQRHDSKPVPELLEGLQAKALLADKAYDSDKMVQAAQKQGMEVLIACRVNRKKNQRVQHTHRYKARHLMENLFQRMKVFRRVATRYDKLGVTFLGFVHIAAP</sequence>
<dbReference type="HOGENOM" id="CLU_055261_5_2_4"/>
<dbReference type="PANTHER" id="PTHR30007">
    <property type="entry name" value="PHP DOMAIN PROTEIN"/>
    <property type="match status" value="1"/>
</dbReference>
<dbReference type="Pfam" id="PF01609">
    <property type="entry name" value="DDE_Tnp_1"/>
    <property type="match status" value="1"/>
</dbReference>
<evidence type="ECO:0000313" key="3">
    <source>
        <dbReference type="EMBL" id="ABM39999.1"/>
    </source>
</evidence>
<keyword evidence="4" id="KW-1185">Reference proteome</keyword>
<dbReference type="EMBL" id="CP000532">
    <property type="protein sequence ID" value="ABM39999.1"/>
    <property type="molecule type" value="Genomic_DNA"/>
</dbReference>
<name>A1VWH1_POLNA</name>
<reference evidence="4" key="1">
    <citation type="journal article" date="2009" name="Environ. Microbiol.">
        <title>The genome of Polaromonas naphthalenivorans strain CJ2, isolated from coal tar-contaminated sediment, reveals physiological and metabolic versatility and evolution through extensive horizontal gene transfer.</title>
        <authorList>
            <person name="Yagi J.M."/>
            <person name="Sims D."/>
            <person name="Brettin T."/>
            <person name="Bruce D."/>
            <person name="Madsen E.L."/>
        </authorList>
    </citation>
    <scope>NUCLEOTIDE SEQUENCE [LARGE SCALE GENOMIC DNA]</scope>
    <source>
        <strain evidence="4">CJ2</strain>
        <plasmid evidence="4">Plasmid pPNAP03</plasmid>
    </source>
</reference>
<evidence type="ECO:0000259" key="1">
    <source>
        <dbReference type="Pfam" id="PF01609"/>
    </source>
</evidence>
<dbReference type="InterPro" id="IPR002559">
    <property type="entry name" value="Transposase_11"/>
</dbReference>